<evidence type="ECO:0000259" key="3">
    <source>
        <dbReference type="Pfam" id="PF23076"/>
    </source>
</evidence>
<dbReference type="Pfam" id="PF23074">
    <property type="entry name" value="PH_FT_N"/>
    <property type="match status" value="1"/>
</dbReference>
<accession>A0A9W4ID51</accession>
<gene>
    <name evidence="4" type="ORF">PNAL_LOCUS9393</name>
</gene>
<proteinExistence type="predicted"/>
<evidence type="ECO:0000313" key="5">
    <source>
        <dbReference type="Proteomes" id="UP001153461"/>
    </source>
</evidence>
<name>A0A9W4ID51_PENNA</name>
<feature type="domain" description="PH" evidence="3">
    <location>
        <begin position="452"/>
        <end position="550"/>
    </location>
</feature>
<reference evidence="4" key="1">
    <citation type="submission" date="2021-07" db="EMBL/GenBank/DDBJ databases">
        <authorList>
            <person name="Branca A.L. A."/>
        </authorList>
    </citation>
    <scope>NUCLEOTIDE SEQUENCE</scope>
</reference>
<dbReference type="OrthoDB" id="5986190at2759"/>
<dbReference type="InterPro" id="IPR057082">
    <property type="entry name" value="PH_C"/>
</dbReference>
<dbReference type="EMBL" id="CAJVNV010000618">
    <property type="protein sequence ID" value="CAG8280743.1"/>
    <property type="molecule type" value="Genomic_DNA"/>
</dbReference>
<feature type="compositionally biased region" description="Low complexity" evidence="1">
    <location>
        <begin position="278"/>
        <end position="291"/>
    </location>
</feature>
<dbReference type="InterPro" id="IPR057081">
    <property type="entry name" value="PH_N"/>
</dbReference>
<sequence length="564" mass="65061">MAQALRASRQRADDVAAGFFVFRDPLPEHVSEITSLMSELYAISSSLSNLERLAEDPRNRRYFDLIKSDLNVVQASFAYTIEDIGDIFRGLDGADASPARYKRTWVILSRFFWDQSNYTLATRLAKYKTVFKEFNDLVRNGHYTSSLLVGLVNGFKALLSTQDSRFAARFEGMTLRPDDSPTGYRASTPSPVWEPPVWEPPVWEPPVREPPLREHPVRERPLWERPQRERLVNDRNTRRRRSYERTRPHMSPPPMSPSTATSSDFAPSVPDIPLSPLTSTSATTTTSHSSSPDIIKEHWAKDTFGSSSTSTPLPSVRERSHCRGEAYPGIKQSIKDKGFEELLQLQTDMRVSFYLRRSDHRVRILCKEPHRTGPSDYYCLPLNLLEILRDGSCLRLCRRRNRGTELVLWTQLKFTTLEDLVLFHNTFLALRSQDAGHPIEKIVDHELAHERELFGGTIREDGYTHALRIYKDRVTGAIRLQSSVHESEMKHTPVWTAFVTHNLGKRSWLKPYDSRTVIMRDIKPVIFMSMDDYNPPQTAQGHHLLEFEKPRGRWLDWNEISSYC</sequence>
<dbReference type="Proteomes" id="UP001153461">
    <property type="component" value="Unassembled WGS sequence"/>
</dbReference>
<dbReference type="Pfam" id="PF23076">
    <property type="entry name" value="PH_FT_C"/>
    <property type="match status" value="1"/>
</dbReference>
<evidence type="ECO:0000256" key="1">
    <source>
        <dbReference type="SAM" id="MobiDB-lite"/>
    </source>
</evidence>
<organism evidence="4 5">
    <name type="scientific">Penicillium nalgiovense</name>
    <dbReference type="NCBI Taxonomy" id="60175"/>
    <lineage>
        <taxon>Eukaryota</taxon>
        <taxon>Fungi</taxon>
        <taxon>Dikarya</taxon>
        <taxon>Ascomycota</taxon>
        <taxon>Pezizomycotina</taxon>
        <taxon>Eurotiomycetes</taxon>
        <taxon>Eurotiomycetidae</taxon>
        <taxon>Eurotiales</taxon>
        <taxon>Aspergillaceae</taxon>
        <taxon>Penicillium</taxon>
    </lineage>
</organism>
<evidence type="ECO:0000259" key="2">
    <source>
        <dbReference type="Pfam" id="PF23074"/>
    </source>
</evidence>
<dbReference type="AlphaFoldDB" id="A0A9W4ID51"/>
<feature type="region of interest" description="Disordered" evidence="1">
    <location>
        <begin position="229"/>
        <end position="292"/>
    </location>
</feature>
<evidence type="ECO:0000313" key="4">
    <source>
        <dbReference type="EMBL" id="CAG8280743.1"/>
    </source>
</evidence>
<protein>
    <submittedName>
        <fullName evidence="4">Uncharacterized protein</fullName>
    </submittedName>
</protein>
<feature type="domain" description="PH" evidence="2">
    <location>
        <begin position="328"/>
        <end position="450"/>
    </location>
</feature>
<comment type="caution">
    <text evidence="4">The sequence shown here is derived from an EMBL/GenBank/DDBJ whole genome shotgun (WGS) entry which is preliminary data.</text>
</comment>